<comment type="caution">
    <text evidence="5">The sequence shown here is derived from an EMBL/GenBank/DDBJ whole genome shotgun (WGS) entry which is preliminary data.</text>
</comment>
<dbReference type="EMBL" id="JBHSSM010000016">
    <property type="protein sequence ID" value="MFC6315249.1"/>
    <property type="molecule type" value="Genomic_DNA"/>
</dbReference>
<evidence type="ECO:0000313" key="6">
    <source>
        <dbReference type="Proteomes" id="UP001596310"/>
    </source>
</evidence>
<feature type="compositionally biased region" description="Low complexity" evidence="2">
    <location>
        <begin position="281"/>
        <end position="296"/>
    </location>
</feature>
<dbReference type="RefSeq" id="WP_125598023.1">
    <property type="nucleotide sequence ID" value="NZ_JBHSSM010000016.1"/>
</dbReference>
<evidence type="ECO:0000256" key="2">
    <source>
        <dbReference type="SAM" id="MobiDB-lite"/>
    </source>
</evidence>
<accession>A0ABW1UMT3</accession>
<dbReference type="Proteomes" id="UP001596310">
    <property type="component" value="Unassembled WGS sequence"/>
</dbReference>
<feature type="region of interest" description="Disordered" evidence="2">
    <location>
        <begin position="405"/>
        <end position="467"/>
    </location>
</feature>
<feature type="domain" description="Replicative helicase loading/DNA remodeling protein DnaB N-terminal winged helix" evidence="4">
    <location>
        <begin position="22"/>
        <end position="263"/>
    </location>
</feature>
<evidence type="ECO:0000313" key="5">
    <source>
        <dbReference type="EMBL" id="MFC6315249.1"/>
    </source>
</evidence>
<name>A0ABW1UMT3_9LACO</name>
<proteinExistence type="inferred from homology"/>
<dbReference type="Pfam" id="PF07261">
    <property type="entry name" value="DnaB_2"/>
    <property type="match status" value="1"/>
</dbReference>
<gene>
    <name evidence="5" type="ORF">ACFQHW_06625</name>
</gene>
<sequence length="487" mass="54352">MVEPIQLDPASGYFLVRGGILTDLDQRVLAQLYQPLLNPNAFTLYQALWAQVDDQALRSRRSSHFTLLELLGINPQEFMQARRQLEAVGLVRSFQTTDQIGDYALYFLYPPLAPADFFHEEILATFLLEKVSRKRYMSLVAAFALPQVDLSKSQETTAGFLDVFNLPSSALLTPPEEVRQGVQALRVKGPTQMISEISPAQLATFDWETLIALVGQKQIKRNEIMDHQSEIFGLHEFYEFSLTDIARLISKSLDQATNQIDFRVLEERALTLYDQLNPEESPTTTTPTTGSAVTTPPSTAVVAPAAPAQAFSQTDQDLLQAAKSLSLLPFTRWVKKQLGSKLYVGNREKFNLKTLQQRHIFSADTLNLLVWVCLQENPTVTVAPLDRIAQDWVAQKITTPEAGLTYYHQRQDGTAPTKSSQRRSAKSQGVVPSWLRDGDAAAPANAVPNSTDSTTKAPTGPVDDQLQQNLAWLKQKRQQRGDEHAQS</sequence>
<organism evidence="5 6">
    <name type="scientific">Lapidilactobacillus achengensis</name>
    <dbReference type="NCBI Taxonomy" id="2486000"/>
    <lineage>
        <taxon>Bacteria</taxon>
        <taxon>Bacillati</taxon>
        <taxon>Bacillota</taxon>
        <taxon>Bacilli</taxon>
        <taxon>Lactobacillales</taxon>
        <taxon>Lactobacillaceae</taxon>
        <taxon>Lapidilactobacillus</taxon>
    </lineage>
</organism>
<reference evidence="6" key="1">
    <citation type="journal article" date="2019" name="Int. J. Syst. Evol. Microbiol.">
        <title>The Global Catalogue of Microorganisms (GCM) 10K type strain sequencing project: providing services to taxonomists for standard genome sequencing and annotation.</title>
        <authorList>
            <consortium name="The Broad Institute Genomics Platform"/>
            <consortium name="The Broad Institute Genome Sequencing Center for Infectious Disease"/>
            <person name="Wu L."/>
            <person name="Ma J."/>
        </authorList>
    </citation>
    <scope>NUCLEOTIDE SEQUENCE [LARGE SCALE GENOMIC DNA]</scope>
    <source>
        <strain evidence="6">CCM 8897</strain>
    </source>
</reference>
<keyword evidence="6" id="KW-1185">Reference proteome</keyword>
<feature type="compositionally biased region" description="Polar residues" evidence="2">
    <location>
        <begin position="447"/>
        <end position="457"/>
    </location>
</feature>
<evidence type="ECO:0000259" key="4">
    <source>
        <dbReference type="Pfam" id="PF25888"/>
    </source>
</evidence>
<dbReference type="Pfam" id="PF25888">
    <property type="entry name" value="WHD_DnaB"/>
    <property type="match status" value="1"/>
</dbReference>
<dbReference type="InterPro" id="IPR006343">
    <property type="entry name" value="DnaB/C_C"/>
</dbReference>
<protein>
    <submittedName>
        <fullName evidence="5">DnaD domain protein</fullName>
    </submittedName>
</protein>
<feature type="domain" description="DnaB/C C-terminal" evidence="3">
    <location>
        <begin position="348"/>
        <end position="402"/>
    </location>
</feature>
<comment type="similarity">
    <text evidence="1">Belongs to the DnaB/DnaD family.</text>
</comment>
<dbReference type="InterPro" id="IPR058660">
    <property type="entry name" value="WHD_DnaB"/>
</dbReference>
<evidence type="ECO:0000259" key="3">
    <source>
        <dbReference type="Pfam" id="PF07261"/>
    </source>
</evidence>
<feature type="region of interest" description="Disordered" evidence="2">
    <location>
        <begin position="275"/>
        <end position="296"/>
    </location>
</feature>
<evidence type="ECO:0000256" key="1">
    <source>
        <dbReference type="ARBA" id="ARBA00093462"/>
    </source>
</evidence>